<name>A0AAU8JDY7_9CYAN</name>
<dbReference type="Pfam" id="PF01850">
    <property type="entry name" value="PIN"/>
    <property type="match status" value="1"/>
</dbReference>
<reference evidence="2" key="1">
    <citation type="submission" date="2024-07" db="EMBL/GenBank/DDBJ databases">
        <authorList>
            <person name="Kim Y.J."/>
            <person name="Jeong J.Y."/>
        </authorList>
    </citation>
    <scope>NUCLEOTIDE SEQUENCE</scope>
    <source>
        <strain evidence="2">GIHE-MW2</strain>
    </source>
</reference>
<dbReference type="SUPFAM" id="SSF88723">
    <property type="entry name" value="PIN domain-like"/>
    <property type="match status" value="1"/>
</dbReference>
<accession>A0AAU8JDY7</accession>
<sequence length="129" mass="14924">MKFLLDTHVFLWYLLGDTRLINEARQIIDAKTGLYFSIVSLWEISIKLNVGKLEINRPVQELFQEVVTIDAEILPITVEDTQTYASLPVIPGHRDPFDRILVTQAMNRSLFLVSADTKFNPYSIQRIWS</sequence>
<gene>
    <name evidence="2" type="ORF">ABWT76_005838</name>
</gene>
<dbReference type="InterPro" id="IPR052919">
    <property type="entry name" value="TA_system_RNase"/>
</dbReference>
<dbReference type="RefSeq" id="WP_354635369.1">
    <property type="nucleotide sequence ID" value="NZ_CP159837.1"/>
</dbReference>
<protein>
    <submittedName>
        <fullName evidence="2">Type II toxin-antitoxin system VapC family toxin</fullName>
    </submittedName>
</protein>
<evidence type="ECO:0000259" key="1">
    <source>
        <dbReference type="Pfam" id="PF01850"/>
    </source>
</evidence>
<feature type="domain" description="PIN" evidence="1">
    <location>
        <begin position="4"/>
        <end position="120"/>
    </location>
</feature>
<proteinExistence type="predicted"/>
<dbReference type="Gene3D" id="3.40.50.1010">
    <property type="entry name" value="5'-nuclease"/>
    <property type="match status" value="1"/>
</dbReference>
<evidence type="ECO:0000313" key="2">
    <source>
        <dbReference type="EMBL" id="XCM37032.1"/>
    </source>
</evidence>
<dbReference type="PANTHER" id="PTHR36173">
    <property type="entry name" value="RIBONUCLEASE VAPC16-RELATED"/>
    <property type="match status" value="1"/>
</dbReference>
<dbReference type="InterPro" id="IPR041705">
    <property type="entry name" value="PIN_Sll0205"/>
</dbReference>
<dbReference type="PANTHER" id="PTHR36173:SF2">
    <property type="entry name" value="RIBONUCLEASE VAPC16"/>
    <property type="match status" value="1"/>
</dbReference>
<dbReference type="AlphaFoldDB" id="A0AAU8JDY7"/>
<dbReference type="InterPro" id="IPR002716">
    <property type="entry name" value="PIN_dom"/>
</dbReference>
<dbReference type="InterPro" id="IPR029060">
    <property type="entry name" value="PIN-like_dom_sf"/>
</dbReference>
<dbReference type="CDD" id="cd09872">
    <property type="entry name" value="PIN_Sll0205-like"/>
    <property type="match status" value="1"/>
</dbReference>
<organism evidence="2">
    <name type="scientific">Planktothricoides raciborskii GIHE-MW2</name>
    <dbReference type="NCBI Taxonomy" id="2792601"/>
    <lineage>
        <taxon>Bacteria</taxon>
        <taxon>Bacillati</taxon>
        <taxon>Cyanobacteriota</taxon>
        <taxon>Cyanophyceae</taxon>
        <taxon>Oscillatoriophycideae</taxon>
        <taxon>Oscillatoriales</taxon>
        <taxon>Oscillatoriaceae</taxon>
        <taxon>Planktothricoides</taxon>
    </lineage>
</organism>
<dbReference type="EMBL" id="CP159837">
    <property type="protein sequence ID" value="XCM37032.1"/>
    <property type="molecule type" value="Genomic_DNA"/>
</dbReference>